<evidence type="ECO:0000313" key="6">
    <source>
        <dbReference type="Proteomes" id="UP000001396"/>
    </source>
</evidence>
<reference evidence="5 6" key="1">
    <citation type="journal article" date="2011" name="Genome Res.">
        <title>Phylogeny-wide analysis of social amoeba genomes highlights ancient origins for complex intercellular communication.</title>
        <authorList>
            <person name="Heidel A.J."/>
            <person name="Lawal H.M."/>
            <person name="Felder M."/>
            <person name="Schilde C."/>
            <person name="Helps N.R."/>
            <person name="Tunggal B."/>
            <person name="Rivero F."/>
            <person name="John U."/>
            <person name="Schleicher M."/>
            <person name="Eichinger L."/>
            <person name="Platzer M."/>
            <person name="Noegel A.A."/>
            <person name="Schaap P."/>
            <person name="Gloeckner G."/>
        </authorList>
    </citation>
    <scope>NUCLEOTIDE SEQUENCE [LARGE SCALE GENOMIC DNA]</scope>
    <source>
        <strain evidence="6">ATCC 26659 / Pp 5 / PN500</strain>
    </source>
</reference>
<dbReference type="Gene3D" id="1.10.287.370">
    <property type="match status" value="1"/>
</dbReference>
<dbReference type="GeneID" id="31355738"/>
<organism evidence="5 6">
    <name type="scientific">Heterostelium pallidum (strain ATCC 26659 / Pp 5 / PN500)</name>
    <name type="common">Cellular slime mold</name>
    <name type="synonym">Polysphondylium pallidum</name>
    <dbReference type="NCBI Taxonomy" id="670386"/>
    <lineage>
        <taxon>Eukaryota</taxon>
        <taxon>Amoebozoa</taxon>
        <taxon>Evosea</taxon>
        <taxon>Eumycetozoa</taxon>
        <taxon>Dictyostelia</taxon>
        <taxon>Acytosteliales</taxon>
        <taxon>Acytosteliaceae</taxon>
        <taxon>Heterostelium</taxon>
    </lineage>
</organism>
<comment type="similarity">
    <text evidence="1">Belongs to the prefoldin subunit beta family.</text>
</comment>
<evidence type="ECO:0000256" key="3">
    <source>
        <dbReference type="SAM" id="Coils"/>
    </source>
</evidence>
<dbReference type="Pfam" id="PF01920">
    <property type="entry name" value="Prefoldin_2"/>
    <property type="match status" value="1"/>
</dbReference>
<dbReference type="GO" id="GO:0051082">
    <property type="term" value="F:unfolded protein binding"/>
    <property type="evidence" value="ECO:0007669"/>
    <property type="project" value="InterPro"/>
</dbReference>
<dbReference type="InterPro" id="IPR054484">
    <property type="entry name" value="ComC_SSD"/>
</dbReference>
<keyword evidence="3" id="KW-0175">Coiled coil</keyword>
<dbReference type="SUPFAM" id="SSF46579">
    <property type="entry name" value="Prefoldin"/>
    <property type="match status" value="1"/>
</dbReference>
<dbReference type="InterPro" id="IPR027235">
    <property type="entry name" value="PFD2"/>
</dbReference>
<accession>D3AVT9</accession>
<feature type="domain" description="ComC supersandwich" evidence="4">
    <location>
        <begin position="73"/>
        <end position="149"/>
    </location>
</feature>
<dbReference type="CDD" id="cd23163">
    <property type="entry name" value="Prefoldin_2"/>
    <property type="match status" value="1"/>
</dbReference>
<keyword evidence="6" id="KW-1185">Reference proteome</keyword>
<evidence type="ECO:0000256" key="2">
    <source>
        <dbReference type="ARBA" id="ARBA00023186"/>
    </source>
</evidence>
<dbReference type="InParanoid" id="D3AVT9"/>
<dbReference type="InterPro" id="IPR002777">
    <property type="entry name" value="PFD_beta-like"/>
</dbReference>
<protein>
    <submittedName>
        <fullName evidence="5">Prefoldin beta-like domain containing protein</fullName>
    </submittedName>
</protein>
<dbReference type="AlphaFoldDB" id="D3AVT9"/>
<dbReference type="GO" id="GO:0016272">
    <property type="term" value="C:prefoldin complex"/>
    <property type="evidence" value="ECO:0007669"/>
    <property type="project" value="InterPro"/>
</dbReference>
<comment type="caution">
    <text evidence="5">The sequence shown here is derived from an EMBL/GenBank/DDBJ whole genome shotgun (WGS) entry which is preliminary data.</text>
</comment>
<dbReference type="STRING" id="670386.D3AVT9"/>
<dbReference type="FunFam" id="1.10.287.370:FF:000002">
    <property type="entry name" value="Prefoldin subunit 2"/>
    <property type="match status" value="1"/>
</dbReference>
<proteinExistence type="inferred from homology"/>
<sequence length="303" mass="34589">MKKDPSPDWWQMKKGNPIINRINHSILNTTDQCRFCRIFLFFIIPSSFQFLLKDGNMNHFSNMKRKSKYQITEKSTIGSNQVDSSIKYFKVVKNGISFYGRFYDVSVSDGHPTYSFVESIIGNQSNTNNISIGINLSQCQKCLIDPDFSNTSSTTSPSILATDPTTNHCNDDPRLTLCNRTDNINMSQQQQKLTNEQIVANYKEMKAQQSAIMNKLSEIESDASEHNLVLSEIEKLEPSRKCFRMVGGVLVERTVGDVLPVVKQNRDAIKELTKKLEEQLQAKTKELNEYAAKYNIRFQPSQS</sequence>
<keyword evidence="2" id="KW-0143">Chaperone</keyword>
<evidence type="ECO:0000259" key="4">
    <source>
        <dbReference type="Pfam" id="PF22933"/>
    </source>
</evidence>
<dbReference type="GO" id="GO:0006457">
    <property type="term" value="P:protein folding"/>
    <property type="evidence" value="ECO:0007669"/>
    <property type="project" value="InterPro"/>
</dbReference>
<dbReference type="EMBL" id="ADBJ01000002">
    <property type="protein sequence ID" value="EFA86412.1"/>
    <property type="molecule type" value="Genomic_DNA"/>
</dbReference>
<dbReference type="Pfam" id="PF22933">
    <property type="entry name" value="ComC_SSD"/>
    <property type="match status" value="1"/>
</dbReference>
<name>D3AVT9_HETP5</name>
<evidence type="ECO:0000256" key="1">
    <source>
        <dbReference type="ARBA" id="ARBA00008045"/>
    </source>
</evidence>
<dbReference type="InterPro" id="IPR009053">
    <property type="entry name" value="Prefoldin"/>
</dbReference>
<dbReference type="PANTHER" id="PTHR13303">
    <property type="entry name" value="PREFOLDIN SUBUNIT 2"/>
    <property type="match status" value="1"/>
</dbReference>
<gene>
    <name evidence="5" type="primary">pfdn2</name>
    <name evidence="5" type="ORF">PPL_00204</name>
</gene>
<evidence type="ECO:0000313" key="5">
    <source>
        <dbReference type="EMBL" id="EFA86412.1"/>
    </source>
</evidence>
<dbReference type="Proteomes" id="UP000001396">
    <property type="component" value="Unassembled WGS sequence"/>
</dbReference>
<dbReference type="RefSeq" id="XP_020438517.1">
    <property type="nucleotide sequence ID" value="XM_020571243.1"/>
</dbReference>
<feature type="coiled-coil region" evidence="3">
    <location>
        <begin position="262"/>
        <end position="293"/>
    </location>
</feature>